<evidence type="ECO:0000256" key="1">
    <source>
        <dbReference type="PROSITE-ProRule" id="PRU00409"/>
    </source>
</evidence>
<sequence>MSASLPPAGVVLLGGVHGALAAARTLGRKGIPVVYVSDDHPLPRFSRYVRESFAWPGAQAPGAAQWLLDLAATRGLKDWLLIPCADGDVKLIAENRDALQKAFRVVSLKWDDLKQLGDKKLLAGLAARVGIPFPRSYRVESEADLAALEPAFPVLLKPAQREVRNSFTQDKVWRANTREELDALYRDAAAHSGAPGVVVQDYIPGEGHEQYSYAGVWSDGEPVAEMTVRRRRQYPSDFGISCFIEIVDEPRIRDVAEKLLRAARYEGLVEIDFKFDPRDGQFKPLDVNTRVWAWLGLGEAAGTDFVTMLYRMAHGEPPPASANSSDHRWMHVLRDAPAVLSLVRSGQWRGGLRAYLASFRQPIAWATMAWDDPVPFMVEIPITAFRILRRRMSRG</sequence>
<proteinExistence type="predicted"/>
<dbReference type="Gene3D" id="3.30.1490.20">
    <property type="entry name" value="ATP-grasp fold, A domain"/>
    <property type="match status" value="1"/>
</dbReference>
<dbReference type="Proteomes" id="UP001213907">
    <property type="component" value="Chromosome"/>
</dbReference>
<dbReference type="RefSeq" id="WP_275248344.1">
    <property type="nucleotide sequence ID" value="NZ_BAABDX010000001.1"/>
</dbReference>
<dbReference type="InterPro" id="IPR005479">
    <property type="entry name" value="CPAse_ATP-bd"/>
</dbReference>
<reference evidence="3 4" key="1">
    <citation type="submission" date="2022-11" db="EMBL/GenBank/DDBJ databases">
        <authorList>
            <person name="Siebert D."/>
            <person name="Busche T."/>
            <person name="Saydam E."/>
            <person name="Kalinowski J."/>
            <person name="Ruckert C."/>
            <person name="Blombach B."/>
        </authorList>
    </citation>
    <scope>NUCLEOTIDE SEQUENCE [LARGE SCALE GENOMIC DNA]</scope>
    <source>
        <strain evidence="3 4">DSM 1083</strain>
    </source>
</reference>
<keyword evidence="4" id="KW-1185">Reference proteome</keyword>
<gene>
    <name evidence="3" type="ORF">AFIC_001320</name>
</gene>
<keyword evidence="1" id="KW-0547">Nucleotide-binding</keyword>
<dbReference type="Pfam" id="PF02786">
    <property type="entry name" value="CPSase_L_D2"/>
    <property type="match status" value="1"/>
</dbReference>
<protein>
    <recommendedName>
        <fullName evidence="2">ATP-grasp domain-containing protein</fullName>
    </recommendedName>
</protein>
<keyword evidence="1" id="KW-0067">ATP-binding</keyword>
<dbReference type="EMBL" id="CP113162">
    <property type="protein sequence ID" value="WEF52816.1"/>
    <property type="molecule type" value="Genomic_DNA"/>
</dbReference>
<dbReference type="InterPro" id="IPR013815">
    <property type="entry name" value="ATP_grasp_subdomain_1"/>
</dbReference>
<dbReference type="InterPro" id="IPR011761">
    <property type="entry name" value="ATP-grasp"/>
</dbReference>
<dbReference type="PROSITE" id="PS50975">
    <property type="entry name" value="ATP_GRASP"/>
    <property type="match status" value="1"/>
</dbReference>
<dbReference type="SUPFAM" id="SSF56059">
    <property type="entry name" value="Glutathione synthetase ATP-binding domain-like"/>
    <property type="match status" value="1"/>
</dbReference>
<organism evidence="3 4">
    <name type="scientific">Afipia carboxydohydrogena</name>
    <name type="common">Pseudomonas carboxydohydrogena</name>
    <dbReference type="NCBI Taxonomy" id="290"/>
    <lineage>
        <taxon>Bacteria</taxon>
        <taxon>Pseudomonadati</taxon>
        <taxon>Pseudomonadota</taxon>
        <taxon>Alphaproteobacteria</taxon>
        <taxon>Hyphomicrobiales</taxon>
        <taxon>Nitrobacteraceae</taxon>
        <taxon>Afipia</taxon>
    </lineage>
</organism>
<evidence type="ECO:0000313" key="3">
    <source>
        <dbReference type="EMBL" id="WEF52816.1"/>
    </source>
</evidence>
<evidence type="ECO:0000259" key="2">
    <source>
        <dbReference type="PROSITE" id="PS50975"/>
    </source>
</evidence>
<feature type="domain" description="ATP-grasp" evidence="2">
    <location>
        <begin position="123"/>
        <end position="314"/>
    </location>
</feature>
<name>A0ABY8BU01_AFICR</name>
<evidence type="ECO:0000313" key="4">
    <source>
        <dbReference type="Proteomes" id="UP001213907"/>
    </source>
</evidence>
<dbReference type="Gene3D" id="3.30.470.20">
    <property type="entry name" value="ATP-grasp fold, B domain"/>
    <property type="match status" value="1"/>
</dbReference>
<accession>A0ABY8BU01</accession>